<dbReference type="OrthoDB" id="9757939at2"/>
<organism evidence="4 5">
    <name type="scientific">Rhizobium tropici</name>
    <dbReference type="NCBI Taxonomy" id="398"/>
    <lineage>
        <taxon>Bacteria</taxon>
        <taxon>Pseudomonadati</taxon>
        <taxon>Pseudomonadota</taxon>
        <taxon>Alphaproteobacteria</taxon>
        <taxon>Hyphomicrobiales</taxon>
        <taxon>Rhizobiaceae</taxon>
        <taxon>Rhizobium/Agrobacterium group</taxon>
        <taxon>Rhizobium</taxon>
    </lineage>
</organism>
<dbReference type="Proteomes" id="UP000251205">
    <property type="component" value="Unassembled WGS sequence"/>
</dbReference>
<dbReference type="InterPro" id="IPR049046">
    <property type="entry name" value="Beta-AFase-like_GH127_middle"/>
</dbReference>
<evidence type="ECO:0000313" key="5">
    <source>
        <dbReference type="Proteomes" id="UP000251205"/>
    </source>
</evidence>
<dbReference type="InterPro" id="IPR049049">
    <property type="entry name" value="Beta-AFase-like_GH127_C"/>
</dbReference>
<dbReference type="EMBL" id="QMKK01000042">
    <property type="protein sequence ID" value="RAX40327.1"/>
    <property type="molecule type" value="Genomic_DNA"/>
</dbReference>
<sequence length="648" mass="73350">MTILNTPKTSGFRPPAVHEVDVRGFWGDRIEAVADKTVMILYERCVAAGMFDQIDPDRPVPELRLPFHTRPDGSPDTANVQMFWDSDVAKVIEAAAYVLHRKRNPELEEKMDSIIDMFYNLQQPDGYLNSWFIRMQPGQRWTNLRDCHELYCAGHLMEAAVAYFYATGKRRLLDVMCRYADHIDRMFGPRPGQRPGYCGHEEIELALVRLARATGEKKYLELARYFIEQRGQQPHYFDIEAAERGADPKQFRHRTYEYNQSHLPVREQTKVTGHAVRAMYLYSGMADVATEFGDDSLTEALRILWDDLTTKQMYVTGGIGPAESNEGFTDYYDLPNESAYAETCASVGLIMWANRMLGRGPDRQYADIMEQALYNGALSGLATDGATFFYDNPLESRGNHHRWVWHRCPCCPPNIARTVASIGSYMYGVSVDEAAIHLYGESTARLQLGAVPVTLTQRTEYPWDGRIAITIDVDAPASFKLALRIPGWCRNASLSIEGEAVDIASVEDKGYLRIDRLWKGGETLHLDLPMDVRALRANPAVKADLGRTALARGPMIYCVEEADNKADLNSLVLVDDVAKARTVSIHSLGQAVIAIDVPAKRERWNDWAGKLYSTDTPSLEDTTARFVPYHLWDNRDPGEMLVWVRTQR</sequence>
<keyword evidence="4" id="KW-0378">Hydrolase</keyword>
<accession>A0A329YA60</accession>
<dbReference type="RefSeq" id="WP_112342930.1">
    <property type="nucleotide sequence ID" value="NZ_QMKK01000042.1"/>
</dbReference>
<dbReference type="PANTHER" id="PTHR43465:SF2">
    <property type="entry name" value="DUF1680 DOMAIN PROTEIN (AFU_ORTHOLOGUE AFUA_1G08910)"/>
    <property type="match status" value="1"/>
</dbReference>
<evidence type="ECO:0000259" key="1">
    <source>
        <dbReference type="Pfam" id="PF07944"/>
    </source>
</evidence>
<evidence type="ECO:0000259" key="2">
    <source>
        <dbReference type="Pfam" id="PF20736"/>
    </source>
</evidence>
<dbReference type="InterPro" id="IPR008928">
    <property type="entry name" value="6-hairpin_glycosidase_sf"/>
</dbReference>
<proteinExistence type="predicted"/>
<dbReference type="PANTHER" id="PTHR43465">
    <property type="entry name" value="DUF1680 DOMAIN PROTEIN (AFU_ORTHOLOGUE AFUA_1G08910)"/>
    <property type="match status" value="1"/>
</dbReference>
<protein>
    <submittedName>
        <fullName evidence="4">Glycoside hydrolase family 127 protein</fullName>
    </submittedName>
</protein>
<dbReference type="Pfam" id="PF20737">
    <property type="entry name" value="Glyco_hydro127C"/>
    <property type="match status" value="1"/>
</dbReference>
<dbReference type="GO" id="GO:0005975">
    <property type="term" value="P:carbohydrate metabolic process"/>
    <property type="evidence" value="ECO:0007669"/>
    <property type="project" value="InterPro"/>
</dbReference>
<evidence type="ECO:0000313" key="4">
    <source>
        <dbReference type="EMBL" id="RAX40327.1"/>
    </source>
</evidence>
<name>A0A329YA60_RHITR</name>
<feature type="domain" description="Non-reducing end beta-L-arabinofuranosidase-like GH127 C-terminal" evidence="3">
    <location>
        <begin position="532"/>
        <end position="645"/>
    </location>
</feature>
<dbReference type="SUPFAM" id="SSF48208">
    <property type="entry name" value="Six-hairpin glycosidases"/>
    <property type="match status" value="1"/>
</dbReference>
<reference evidence="4 5" key="1">
    <citation type="submission" date="2018-06" db="EMBL/GenBank/DDBJ databases">
        <title>Whole Genome Sequence of an efficient microsymbiont, Rhizobium tropici.</title>
        <authorList>
            <person name="Srinivasan R."/>
            <person name="Singh H.V."/>
            <person name="Srivastava R."/>
            <person name="Kumari B."/>
            <person name="Radhakrishna A."/>
        </authorList>
    </citation>
    <scope>NUCLEOTIDE SEQUENCE [LARGE SCALE GENOMIC DNA]</scope>
    <source>
        <strain evidence="4 5">IGFRI Rhizo-19</strain>
    </source>
</reference>
<dbReference type="Pfam" id="PF20736">
    <property type="entry name" value="Glyco_hydro127M"/>
    <property type="match status" value="1"/>
</dbReference>
<dbReference type="Pfam" id="PF07944">
    <property type="entry name" value="Beta-AFase-like_GH127_cat"/>
    <property type="match status" value="1"/>
</dbReference>
<dbReference type="InterPro" id="IPR012878">
    <property type="entry name" value="Beta-AFase-like_GH127_cat"/>
</dbReference>
<gene>
    <name evidence="4" type="ORF">DQ393_17045</name>
</gene>
<dbReference type="InterPro" id="IPR049174">
    <property type="entry name" value="Beta-AFase-like"/>
</dbReference>
<feature type="domain" description="Non-reducing end beta-L-arabinofuranosidase-like GH127 middle" evidence="2">
    <location>
        <begin position="435"/>
        <end position="530"/>
    </location>
</feature>
<dbReference type="GO" id="GO:0016787">
    <property type="term" value="F:hydrolase activity"/>
    <property type="evidence" value="ECO:0007669"/>
    <property type="project" value="UniProtKB-KW"/>
</dbReference>
<feature type="domain" description="Non-reducing end beta-L-arabinofuranosidase-like GH127 catalytic" evidence="1">
    <location>
        <begin position="21"/>
        <end position="423"/>
    </location>
</feature>
<evidence type="ECO:0000259" key="3">
    <source>
        <dbReference type="Pfam" id="PF20737"/>
    </source>
</evidence>
<dbReference type="AlphaFoldDB" id="A0A329YA60"/>
<comment type="caution">
    <text evidence="4">The sequence shown here is derived from an EMBL/GenBank/DDBJ whole genome shotgun (WGS) entry which is preliminary data.</text>
</comment>